<dbReference type="EMBL" id="LAZR01000606">
    <property type="protein sequence ID" value="KKN62972.1"/>
    <property type="molecule type" value="Genomic_DNA"/>
</dbReference>
<sequence length="74" mass="8411">MREISFSEKLGEVHVHSSPQVLSFSLKYGQGIGWLCYIQESRFVEVHTGTGGTWHEAMDKALHSLKYEKEQSNA</sequence>
<name>A0A0F9SKV3_9ZZZZ</name>
<organism evidence="1">
    <name type="scientific">marine sediment metagenome</name>
    <dbReference type="NCBI Taxonomy" id="412755"/>
    <lineage>
        <taxon>unclassified sequences</taxon>
        <taxon>metagenomes</taxon>
        <taxon>ecological metagenomes</taxon>
    </lineage>
</organism>
<dbReference type="AlphaFoldDB" id="A0A0F9SKV3"/>
<evidence type="ECO:0000313" key="1">
    <source>
        <dbReference type="EMBL" id="KKN62972.1"/>
    </source>
</evidence>
<comment type="caution">
    <text evidence="1">The sequence shown here is derived from an EMBL/GenBank/DDBJ whole genome shotgun (WGS) entry which is preliminary data.</text>
</comment>
<accession>A0A0F9SKV3</accession>
<protein>
    <submittedName>
        <fullName evidence="1">Uncharacterized protein</fullName>
    </submittedName>
</protein>
<proteinExistence type="predicted"/>
<reference evidence="1" key="1">
    <citation type="journal article" date="2015" name="Nature">
        <title>Complex archaea that bridge the gap between prokaryotes and eukaryotes.</title>
        <authorList>
            <person name="Spang A."/>
            <person name="Saw J.H."/>
            <person name="Jorgensen S.L."/>
            <person name="Zaremba-Niedzwiedzka K."/>
            <person name="Martijn J."/>
            <person name="Lind A.E."/>
            <person name="van Eijk R."/>
            <person name="Schleper C."/>
            <person name="Guy L."/>
            <person name="Ettema T.J."/>
        </authorList>
    </citation>
    <scope>NUCLEOTIDE SEQUENCE</scope>
</reference>
<gene>
    <name evidence="1" type="ORF">LCGC14_0506820</name>
</gene>